<dbReference type="Proteomes" id="UP000015354">
    <property type="component" value="Unassembled WGS sequence"/>
</dbReference>
<dbReference type="EMBL" id="ATMH01001124">
    <property type="protein sequence ID" value="EPY35550.1"/>
    <property type="molecule type" value="Genomic_DNA"/>
</dbReference>
<protein>
    <submittedName>
        <fullName evidence="13">Flagellar protofilament ribbon protein-like protein</fullName>
    </submittedName>
</protein>
<feature type="compositionally biased region" description="Low complexity" evidence="11">
    <location>
        <begin position="1"/>
        <end position="18"/>
    </location>
</feature>
<dbReference type="EMBL" id="ATMH01009250">
    <property type="protein sequence ID" value="EPY19884.1"/>
    <property type="molecule type" value="Genomic_DNA"/>
</dbReference>
<evidence type="ECO:0000256" key="2">
    <source>
        <dbReference type="ARBA" id="ARBA00006875"/>
    </source>
</evidence>
<feature type="coiled-coil region" evidence="10">
    <location>
        <begin position="285"/>
        <end position="312"/>
    </location>
</feature>
<evidence type="ECO:0000256" key="3">
    <source>
        <dbReference type="ARBA" id="ARBA00022490"/>
    </source>
</evidence>
<sequence length="383" mass="45751">MQDSNTNTGGTATAGDATQLDLKSKKQLFMMQRAERLKDPKMRHMGIDRQALDEQVREKEALRLLEQERDEYYDRQALLMDRHACALQQEVNEVRATREKELEDYRQTFQRKDLRREYDLNDEDGKKKELPARVGDEDPRNGPSSLQKLEGEDLDYTNRRAAQQQQQRDWAQQQIEEKLAKKWMEREAERAYDERNEETNYRTYLIEQNMAQQRRLIEKNNAAFNKALAEQQRREAIRTKEEDTRLGLEEIAYQTNGDFLNERETVRALPMGDKVKSERFKGLSAEQMAKIRAEQNDQLEQLRRRRLLEVEEAKQWAQQENMQVRMGEALDRQRERERQAERVALANEHKMQSEAAQTRKEQLDTMYANAIDEDYYKYWNRCE</sequence>
<evidence type="ECO:0000256" key="11">
    <source>
        <dbReference type="SAM" id="MobiDB-lite"/>
    </source>
</evidence>
<evidence type="ECO:0000256" key="10">
    <source>
        <dbReference type="SAM" id="Coils"/>
    </source>
</evidence>
<evidence type="ECO:0000313" key="14">
    <source>
        <dbReference type="Proteomes" id="UP000015354"/>
    </source>
</evidence>
<comment type="similarity">
    <text evidence="2">Belongs to the RIB43A family.</text>
</comment>
<dbReference type="InterPro" id="IPR008805">
    <property type="entry name" value="RIB43A"/>
</dbReference>
<evidence type="ECO:0000256" key="1">
    <source>
        <dbReference type="ARBA" id="ARBA00004611"/>
    </source>
</evidence>
<evidence type="ECO:0000313" key="13">
    <source>
        <dbReference type="EMBL" id="EPY35550.1"/>
    </source>
</evidence>
<feature type="compositionally biased region" description="Basic and acidic residues" evidence="11">
    <location>
        <begin position="116"/>
        <end position="140"/>
    </location>
</feature>
<feature type="region of interest" description="Disordered" evidence="11">
    <location>
        <begin position="1"/>
        <end position="20"/>
    </location>
</feature>
<comment type="caution">
    <text evidence="13">The sequence shown here is derived from an EMBL/GenBank/DDBJ whole genome shotgun (WGS) entry which is preliminary data.</text>
</comment>
<keyword evidence="14" id="KW-1185">Reference proteome</keyword>
<dbReference type="Pfam" id="PF05914">
    <property type="entry name" value="RIB43A"/>
    <property type="match status" value="1"/>
</dbReference>
<keyword evidence="7" id="KW-0206">Cytoskeleton</keyword>
<keyword evidence="5 10" id="KW-0175">Coiled coil</keyword>
<keyword evidence="8" id="KW-0966">Cell projection</keyword>
<reference evidence="13 14" key="1">
    <citation type="journal article" date="2013" name="PLoS ONE">
        <title>Predicting the Proteins of Angomonas deanei, Strigomonas culicis and Their Respective Endosymbionts Reveals New Aspects of the Trypanosomatidae Family.</title>
        <authorList>
            <person name="Motta M.C."/>
            <person name="Martins A.C."/>
            <person name="de Souza S.S."/>
            <person name="Catta-Preta C.M."/>
            <person name="Silva R."/>
            <person name="Klein C.C."/>
            <person name="de Almeida L.G."/>
            <person name="de Lima Cunha O."/>
            <person name="Ciapina L.P."/>
            <person name="Brocchi M."/>
            <person name="Colabardini A.C."/>
            <person name="de Araujo Lima B."/>
            <person name="Machado C.R."/>
            <person name="de Almeida Soares C.M."/>
            <person name="Probst C.M."/>
            <person name="de Menezes C.B."/>
            <person name="Thompson C.E."/>
            <person name="Bartholomeu D.C."/>
            <person name="Gradia D.F."/>
            <person name="Pavoni D.P."/>
            <person name="Grisard E.C."/>
            <person name="Fantinatti-Garboggini F."/>
            <person name="Marchini F.K."/>
            <person name="Rodrigues-Luiz G.F."/>
            <person name="Wagner G."/>
            <person name="Goldman G.H."/>
            <person name="Fietto J.L."/>
            <person name="Elias M.C."/>
            <person name="Goldman M.H."/>
            <person name="Sagot M.F."/>
            <person name="Pereira M."/>
            <person name="Stoco P.H."/>
            <person name="de Mendonca-Neto R.P."/>
            <person name="Teixeira S.M."/>
            <person name="Maciel T.E."/>
            <person name="de Oliveira Mendes T.A."/>
            <person name="Urmenyi T.P."/>
            <person name="de Souza W."/>
            <person name="Schenkman S."/>
            <person name="de Vasconcelos A.T."/>
        </authorList>
    </citation>
    <scope>NUCLEOTIDE SEQUENCE [LARGE SCALE GENOMIC DNA]</scope>
</reference>
<dbReference type="PANTHER" id="PTHR14517:SF6">
    <property type="entry name" value="RE41410P"/>
    <property type="match status" value="1"/>
</dbReference>
<dbReference type="OrthoDB" id="429119at2759"/>
<evidence type="ECO:0000256" key="6">
    <source>
        <dbReference type="ARBA" id="ARBA00023069"/>
    </source>
</evidence>
<keyword evidence="3" id="KW-0963">Cytoplasm</keyword>
<evidence type="ECO:0000256" key="7">
    <source>
        <dbReference type="ARBA" id="ARBA00023212"/>
    </source>
</evidence>
<organism evidence="13 14">
    <name type="scientific">Strigomonas culicis</name>
    <dbReference type="NCBI Taxonomy" id="28005"/>
    <lineage>
        <taxon>Eukaryota</taxon>
        <taxon>Discoba</taxon>
        <taxon>Euglenozoa</taxon>
        <taxon>Kinetoplastea</taxon>
        <taxon>Metakinetoplastina</taxon>
        <taxon>Trypanosomatida</taxon>
        <taxon>Trypanosomatidae</taxon>
        <taxon>Strigomonadinae</taxon>
        <taxon>Strigomonas</taxon>
    </lineage>
</organism>
<evidence type="ECO:0000256" key="4">
    <source>
        <dbReference type="ARBA" id="ARBA00022846"/>
    </source>
</evidence>
<feature type="region of interest" description="Disordered" evidence="11">
    <location>
        <begin position="116"/>
        <end position="148"/>
    </location>
</feature>
<name>S9WI36_9TRYP</name>
<gene>
    <name evidence="13" type="ORF">STCU_01124</name>
    <name evidence="12" type="ORF">STCU_09250</name>
</gene>
<comment type="subcellular location">
    <subcellularLocation>
        <location evidence="1">Cytoplasm</location>
        <location evidence="1">Cytoskeleton</location>
        <location evidence="1">Flagellum axoneme</location>
    </subcellularLocation>
</comment>
<dbReference type="PANTHER" id="PTHR14517">
    <property type="entry name" value="RIB43A-RELATED"/>
    <property type="match status" value="1"/>
</dbReference>
<proteinExistence type="inferred from homology"/>
<keyword evidence="6" id="KW-0969">Cilium</keyword>
<reference evidence="13" key="2">
    <citation type="submission" date="2013-03" db="EMBL/GenBank/DDBJ databases">
        <authorList>
            <person name="Motta M.C.M."/>
            <person name="Martins A.C.A."/>
            <person name="Preta C.M.C.C."/>
            <person name="Silva R."/>
            <person name="de Souza S.S."/>
            <person name="Klein C.C."/>
            <person name="de Almeida L.G.P."/>
            <person name="Cunha O.L."/>
            <person name="Colabardini A.C."/>
            <person name="Lima B.A."/>
            <person name="Machado C.R."/>
            <person name="Soares C.M.A."/>
            <person name="de Menezes C.B.A."/>
            <person name="Bartolomeu D.C."/>
            <person name="Grisard E.C."/>
            <person name="Fantinatti-Garboggini F."/>
            <person name="Rodrigues-Luiz G.F."/>
            <person name="Wagner G."/>
            <person name="Goldman G.H."/>
            <person name="Fietto J.L.R."/>
            <person name="Ciapina L.P."/>
            <person name="Brocchi M."/>
            <person name="Elias M.C."/>
            <person name="Goldman M.H.S."/>
            <person name="Sagot M.-F."/>
            <person name="Pereira M."/>
            <person name="Stoco P.H."/>
            <person name="Teixeira S.M.R."/>
            <person name="de Mendonca-Neto R.P."/>
            <person name="Maciel T.E.F."/>
            <person name="Mendes T.A.O."/>
            <person name="Urmenyi T.P."/>
            <person name="Teixeira M.M.G."/>
            <person name="de Camargo E.F.P."/>
            <person name="de Sousa W."/>
            <person name="Schenkman S."/>
            <person name="de Vasconcelos A.T.R."/>
        </authorList>
    </citation>
    <scope>NUCLEOTIDE SEQUENCE</scope>
</reference>
<evidence type="ECO:0000313" key="12">
    <source>
        <dbReference type="EMBL" id="EPY19884.1"/>
    </source>
</evidence>
<evidence type="ECO:0000256" key="8">
    <source>
        <dbReference type="ARBA" id="ARBA00023273"/>
    </source>
</evidence>
<dbReference type="AlphaFoldDB" id="S9WI36"/>
<evidence type="ECO:0000256" key="5">
    <source>
        <dbReference type="ARBA" id="ARBA00023054"/>
    </source>
</evidence>
<evidence type="ECO:0000256" key="9">
    <source>
        <dbReference type="ARBA" id="ARBA00046435"/>
    </source>
</evidence>
<comment type="subunit">
    <text evidence="9">Microtubule inner protein component of sperm flagellar doublet microtubules.</text>
</comment>
<accession>S9WI36</accession>
<keyword evidence="4 13" id="KW-0282">Flagellum</keyword>